<comment type="similarity">
    <text evidence="2">Belongs to the Clp1 family. NOL9/GRC3 subfamily.</text>
</comment>
<keyword evidence="12" id="KW-1185">Reference proteome</keyword>
<dbReference type="Pfam" id="PF25467">
    <property type="entry name" value="NOL9_C"/>
    <property type="match status" value="1"/>
</dbReference>
<dbReference type="GO" id="GO:0005524">
    <property type="term" value="F:ATP binding"/>
    <property type="evidence" value="ECO:0007669"/>
    <property type="project" value="UniProtKB-KW"/>
</dbReference>
<keyword evidence="3" id="KW-0698">rRNA processing</keyword>
<evidence type="ECO:0000256" key="1">
    <source>
        <dbReference type="ARBA" id="ARBA00004604"/>
    </source>
</evidence>
<gene>
    <name evidence="11" type="ORF">EVAR_34222_1</name>
</gene>
<evidence type="ECO:0000313" key="11">
    <source>
        <dbReference type="EMBL" id="GBP55421.1"/>
    </source>
</evidence>
<protein>
    <submittedName>
        <fullName evidence="11">Polynucleotide 5'-hydroxyl-kinase NOL9</fullName>
    </submittedName>
</protein>
<evidence type="ECO:0000256" key="4">
    <source>
        <dbReference type="ARBA" id="ARBA00022679"/>
    </source>
</evidence>
<evidence type="ECO:0000256" key="2">
    <source>
        <dbReference type="ARBA" id="ARBA00011003"/>
    </source>
</evidence>
<evidence type="ECO:0000256" key="6">
    <source>
        <dbReference type="ARBA" id="ARBA00022777"/>
    </source>
</evidence>
<dbReference type="EMBL" id="BGZK01000668">
    <property type="protein sequence ID" value="GBP55421.1"/>
    <property type="molecule type" value="Genomic_DNA"/>
</dbReference>
<name>A0A4C1WVR0_EUMVA</name>
<keyword evidence="5" id="KW-0547">Nucleotide-binding</keyword>
<dbReference type="Gene3D" id="3.40.50.300">
    <property type="entry name" value="P-loop containing nucleotide triphosphate hydrolases"/>
    <property type="match status" value="1"/>
</dbReference>
<dbReference type="PANTHER" id="PTHR12755:SF3">
    <property type="entry name" value="POLYNUCLEOTIDE 5'-HYDROXYL-KINASE NOL9"/>
    <property type="match status" value="1"/>
</dbReference>
<dbReference type="GO" id="GO:0051731">
    <property type="term" value="F:polynucleotide 5'-hydroxyl-kinase activity"/>
    <property type="evidence" value="ECO:0007669"/>
    <property type="project" value="InterPro"/>
</dbReference>
<dbReference type="STRING" id="151549.A0A4C1WVR0"/>
<evidence type="ECO:0000259" key="9">
    <source>
        <dbReference type="Pfam" id="PF16575"/>
    </source>
</evidence>
<dbReference type="SUPFAM" id="SSF52540">
    <property type="entry name" value="P-loop containing nucleoside triphosphate hydrolases"/>
    <property type="match status" value="1"/>
</dbReference>
<dbReference type="GO" id="GO:0000448">
    <property type="term" value="P:cleavage in ITS2 between 5.8S rRNA and LSU-rRNA of tricistronic rRNA transcript (SSU-rRNA, 5.8S rRNA, LSU-rRNA)"/>
    <property type="evidence" value="ECO:0007669"/>
    <property type="project" value="TreeGrafter"/>
</dbReference>
<dbReference type="OrthoDB" id="2405412at2759"/>
<dbReference type="PANTHER" id="PTHR12755">
    <property type="entry name" value="CLEAVAGE/POLYADENYLATION FACTOR IA SUBUNIT CLP1P"/>
    <property type="match status" value="1"/>
</dbReference>
<dbReference type="InterPro" id="IPR045116">
    <property type="entry name" value="Clp1/Grc3"/>
</dbReference>
<dbReference type="GO" id="GO:0005730">
    <property type="term" value="C:nucleolus"/>
    <property type="evidence" value="ECO:0007669"/>
    <property type="project" value="UniProtKB-SubCell"/>
</dbReference>
<evidence type="ECO:0000313" key="12">
    <source>
        <dbReference type="Proteomes" id="UP000299102"/>
    </source>
</evidence>
<keyword evidence="8" id="KW-0539">Nucleus</keyword>
<comment type="subcellular location">
    <subcellularLocation>
        <location evidence="1">Nucleus</location>
        <location evidence="1">Nucleolus</location>
    </subcellularLocation>
</comment>
<dbReference type="AlphaFoldDB" id="A0A4C1WVR0"/>
<dbReference type="Pfam" id="PF16575">
    <property type="entry name" value="CLP1_P"/>
    <property type="match status" value="1"/>
</dbReference>
<dbReference type="InterPro" id="IPR032319">
    <property type="entry name" value="CLP1_P"/>
</dbReference>
<organism evidence="11 12">
    <name type="scientific">Eumeta variegata</name>
    <name type="common">Bagworm moth</name>
    <name type="synonym">Eumeta japonica</name>
    <dbReference type="NCBI Taxonomy" id="151549"/>
    <lineage>
        <taxon>Eukaryota</taxon>
        <taxon>Metazoa</taxon>
        <taxon>Ecdysozoa</taxon>
        <taxon>Arthropoda</taxon>
        <taxon>Hexapoda</taxon>
        <taxon>Insecta</taxon>
        <taxon>Pterygota</taxon>
        <taxon>Neoptera</taxon>
        <taxon>Endopterygota</taxon>
        <taxon>Lepidoptera</taxon>
        <taxon>Glossata</taxon>
        <taxon>Ditrysia</taxon>
        <taxon>Tineoidea</taxon>
        <taxon>Psychidae</taxon>
        <taxon>Oiketicinae</taxon>
        <taxon>Eumeta</taxon>
    </lineage>
</organism>
<reference evidence="11 12" key="1">
    <citation type="journal article" date="2019" name="Commun. Biol.">
        <title>The bagworm genome reveals a unique fibroin gene that provides high tensile strength.</title>
        <authorList>
            <person name="Kono N."/>
            <person name="Nakamura H."/>
            <person name="Ohtoshi R."/>
            <person name="Tomita M."/>
            <person name="Numata K."/>
            <person name="Arakawa K."/>
        </authorList>
    </citation>
    <scope>NUCLEOTIDE SEQUENCE [LARGE SCALE GENOMIC DNA]</scope>
</reference>
<dbReference type="InterPro" id="IPR057570">
    <property type="entry name" value="NOL9_C"/>
</dbReference>
<accession>A0A4C1WVR0</accession>
<dbReference type="Proteomes" id="UP000299102">
    <property type="component" value="Unassembled WGS sequence"/>
</dbReference>
<feature type="domain" description="Clp1 P-loop" evidence="9">
    <location>
        <begin position="253"/>
        <end position="314"/>
    </location>
</feature>
<evidence type="ECO:0000256" key="7">
    <source>
        <dbReference type="ARBA" id="ARBA00022840"/>
    </source>
</evidence>
<sequence>MEFFEKAHHSQGLSNKNKLEHKKKQLKRMLDGHKKQNISIIKNSEYVILDQDFDLSSELETTIDEEIEDSKTTSILSMNSVSSSDNSEIEKCNYVRVKRLKSKSKSHHNATDSRSFEMSVDGRMCKNESDLKVQVKKHGKVVLNEKNFTNGVHLKNVMEQTGKFRSDSPLFVSFAPNDVSSNLNDVFDDYSTLGSEYFSLKCTLSADSTLDTDTELFSSKRLKKSKVKCIEVEDFDINKSYDEDSPARGIICGGKGAGKSTFLKYFVNKQLSYGPVLVIDLDPGQCEFTVAGNVSATVVKTPIIGPNYTHLQTPDRAPLKSLYIGLNTKVCETFIDKLLNGKIIALCQYLPKSVKKIFTLTNEPLICVGYGLVRGIDTDSGLMYVLTPITQLQLSQVTCVVYNDWTPEIPSDEKTLASSTLIPYRAEPLCSQPELMQTPRRRFNPLQLLRLAKSS</sequence>
<feature type="domain" description="NOL9 C-terminal" evidence="10">
    <location>
        <begin position="315"/>
        <end position="401"/>
    </location>
</feature>
<comment type="caution">
    <text evidence="11">The sequence shown here is derived from an EMBL/GenBank/DDBJ whole genome shotgun (WGS) entry which is preliminary data.</text>
</comment>
<evidence type="ECO:0000256" key="3">
    <source>
        <dbReference type="ARBA" id="ARBA00022552"/>
    </source>
</evidence>
<dbReference type="InterPro" id="IPR027417">
    <property type="entry name" value="P-loop_NTPase"/>
</dbReference>
<keyword evidence="7" id="KW-0067">ATP-binding</keyword>
<evidence type="ECO:0000256" key="5">
    <source>
        <dbReference type="ARBA" id="ARBA00022741"/>
    </source>
</evidence>
<evidence type="ECO:0000259" key="10">
    <source>
        <dbReference type="Pfam" id="PF25467"/>
    </source>
</evidence>
<proteinExistence type="inferred from homology"/>
<evidence type="ECO:0000256" key="8">
    <source>
        <dbReference type="ARBA" id="ARBA00023242"/>
    </source>
</evidence>
<keyword evidence="6 11" id="KW-0418">Kinase</keyword>
<keyword evidence="4" id="KW-0808">Transferase</keyword>